<evidence type="ECO:0000259" key="3">
    <source>
        <dbReference type="Pfam" id="PF02737"/>
    </source>
</evidence>
<dbReference type="GO" id="GO:0006631">
    <property type="term" value="P:fatty acid metabolic process"/>
    <property type="evidence" value="ECO:0007669"/>
    <property type="project" value="InterPro"/>
</dbReference>
<dbReference type="Pfam" id="PF00725">
    <property type="entry name" value="3HCDH"/>
    <property type="match status" value="1"/>
</dbReference>
<dbReference type="PANTHER" id="PTHR48075">
    <property type="entry name" value="3-HYDROXYACYL-COA DEHYDROGENASE FAMILY PROTEIN"/>
    <property type="match status" value="1"/>
</dbReference>
<evidence type="ECO:0000313" key="4">
    <source>
        <dbReference type="EMBL" id="KPJ74312.1"/>
    </source>
</evidence>
<accession>A0A0S7YHV5</accession>
<feature type="domain" description="3-hydroxyacyl-CoA dehydrogenase NAD binding" evidence="3">
    <location>
        <begin position="9"/>
        <end position="219"/>
    </location>
</feature>
<dbReference type="AlphaFoldDB" id="A0A0S7YHV5"/>
<reference evidence="4 5" key="1">
    <citation type="journal article" date="2015" name="Microbiome">
        <title>Genomic resolution of linkages in carbon, nitrogen, and sulfur cycling among widespread estuary sediment bacteria.</title>
        <authorList>
            <person name="Baker B.J."/>
            <person name="Lazar C.S."/>
            <person name="Teske A.P."/>
            <person name="Dick G.J."/>
        </authorList>
    </citation>
    <scope>NUCLEOTIDE SEQUENCE [LARGE SCALE GENOMIC DNA]</scope>
    <source>
        <strain evidence="4">DG_78</strain>
    </source>
</reference>
<protein>
    <recommendedName>
        <fullName evidence="6">3-hydroxyacyl-CoA dehydrogenase</fullName>
    </recommendedName>
</protein>
<dbReference type="EMBL" id="LJNI01000008">
    <property type="protein sequence ID" value="KPJ74312.1"/>
    <property type="molecule type" value="Genomic_DNA"/>
</dbReference>
<dbReference type="PANTHER" id="PTHR48075:SF5">
    <property type="entry name" value="3-HYDROXYBUTYRYL-COA DEHYDROGENASE"/>
    <property type="match status" value="1"/>
</dbReference>
<dbReference type="InterPro" id="IPR006176">
    <property type="entry name" value="3-OHacyl-CoA_DH_NAD-bd"/>
</dbReference>
<evidence type="ECO:0000259" key="2">
    <source>
        <dbReference type="Pfam" id="PF00725"/>
    </source>
</evidence>
<comment type="caution">
    <text evidence="4">The sequence shown here is derived from an EMBL/GenBank/DDBJ whole genome shotgun (WGS) entry which is preliminary data.</text>
</comment>
<proteinExistence type="predicted"/>
<keyword evidence="1" id="KW-0560">Oxidoreductase</keyword>
<dbReference type="Pfam" id="PF02737">
    <property type="entry name" value="3HCDH_N"/>
    <property type="match status" value="1"/>
</dbReference>
<dbReference type="SUPFAM" id="SSF48179">
    <property type="entry name" value="6-phosphogluconate dehydrogenase C-terminal domain-like"/>
    <property type="match status" value="1"/>
</dbReference>
<dbReference type="Proteomes" id="UP000051012">
    <property type="component" value="Unassembled WGS sequence"/>
</dbReference>
<dbReference type="SUPFAM" id="SSF51735">
    <property type="entry name" value="NAD(P)-binding Rossmann-fold domains"/>
    <property type="match status" value="1"/>
</dbReference>
<dbReference type="GO" id="GO:0070403">
    <property type="term" value="F:NAD+ binding"/>
    <property type="evidence" value="ECO:0007669"/>
    <property type="project" value="InterPro"/>
</dbReference>
<dbReference type="Gene3D" id="3.40.50.720">
    <property type="entry name" value="NAD(P)-binding Rossmann-like Domain"/>
    <property type="match status" value="1"/>
</dbReference>
<evidence type="ECO:0000256" key="1">
    <source>
        <dbReference type="ARBA" id="ARBA00023002"/>
    </source>
</evidence>
<evidence type="ECO:0008006" key="6">
    <source>
        <dbReference type="Google" id="ProtNLM"/>
    </source>
</evidence>
<dbReference type="Gene3D" id="1.10.1040.50">
    <property type="match status" value="1"/>
</dbReference>
<gene>
    <name evidence="4" type="ORF">AMJ52_01135</name>
</gene>
<feature type="domain" description="3-hydroxyacyl-CoA dehydrogenase C-terminal" evidence="2">
    <location>
        <begin position="264"/>
        <end position="314"/>
    </location>
</feature>
<dbReference type="InterPro" id="IPR006108">
    <property type="entry name" value="3HC_DH_C"/>
</dbReference>
<organism evidence="4 5">
    <name type="scientific">candidate division TA06 bacterium DG_78</name>
    <dbReference type="NCBI Taxonomy" id="1703772"/>
    <lineage>
        <taxon>Bacteria</taxon>
        <taxon>Bacteria division TA06</taxon>
    </lineage>
</organism>
<evidence type="ECO:0000313" key="5">
    <source>
        <dbReference type="Proteomes" id="UP000051012"/>
    </source>
</evidence>
<dbReference type="InterPro" id="IPR036291">
    <property type="entry name" value="NAD(P)-bd_dom_sf"/>
</dbReference>
<dbReference type="InterPro" id="IPR008927">
    <property type="entry name" value="6-PGluconate_DH-like_C_sf"/>
</dbReference>
<sequence length="445" mass="50318">MNLDDRLQNVTVIGAAGKMGSGIAVLIAQEMAKLKLKPENKNKVYRLTCIDISENALDGLRSYMRSQLLKASEKSTVFLREIYKDRKDLVENAEIINAFVNDAYAVLNFTTDLSAVKGARIVFEAITENEKVKIKILKKVKKMCSDGTLFLTNTSSIPIGFLDEKVGLDGRIIGYHFYNPPVVQRLVEVITAEKTTEELKNIGEELGKRLRKKLVPSNDVSGFIGNGHFMRDGLYAINEVERLKSKYRFPGAIYIINKVSQDFLLRPMGIFQLIDYVGIDVFQCILKVMRTHLGDTMLKSTLVDKMAKRVILGGQYADGSQRDGFLKYEKNRPIGIYHITKKDYFIMSDEWKKKMDSKIGQLPEGFVPWKALLAHPKKEDIIGNHFNHLKNMNTLGAELGLNYLKTTKEIAQNLVRDGVARSGDDVNAVLLNGFYWLYGPINNYV</sequence>
<dbReference type="GO" id="GO:0016616">
    <property type="term" value="F:oxidoreductase activity, acting on the CH-OH group of donors, NAD or NADP as acceptor"/>
    <property type="evidence" value="ECO:0007669"/>
    <property type="project" value="InterPro"/>
</dbReference>
<name>A0A0S7YHV5_UNCT6</name>